<dbReference type="AlphaFoldDB" id="A0A0H3F947"/>
<dbReference type="EMBL" id="CP002505">
    <property type="protein sequence ID" value="ADW71646.1"/>
    <property type="molecule type" value="Genomic_DNA"/>
</dbReference>
<dbReference type="RefSeq" id="WP_013573364.1">
    <property type="nucleotide sequence ID" value="NC_015061.1"/>
</dbReference>
<dbReference type="eggNOG" id="ENOG5032F06">
    <property type="taxonomic scope" value="Bacteria"/>
</dbReference>
<dbReference type="Proteomes" id="UP000007257">
    <property type="component" value="Chromosome"/>
</dbReference>
<name>A0A0H3F947_RAHSY</name>
<reference evidence="1 2" key="2">
    <citation type="journal article" date="2012" name="J. Bacteriol.">
        <title>Complete Genome Sequence of Rahnella sp. Strain Y9602, a Gammaproteobacterium Isolate from Metal- and Radionuclide-Contaminated Soil.</title>
        <authorList>
            <person name="Martinez R.J."/>
            <person name="Bruce D."/>
            <person name="Detter C."/>
            <person name="Goodwin L.A."/>
            <person name="Han J."/>
            <person name="Han C.S."/>
            <person name="Held B."/>
            <person name="Land M.L."/>
            <person name="Mikhailova N."/>
            <person name="Nolan M."/>
            <person name="Pennacchio L."/>
            <person name="Pitluck S."/>
            <person name="Tapia R."/>
            <person name="Woyke T."/>
            <person name="Sobecky P.A."/>
        </authorList>
    </citation>
    <scope>NUCLEOTIDE SEQUENCE [LARGE SCALE GENOMIC DNA]</scope>
    <source>
        <strain evidence="1 2">Y9602</strain>
    </source>
</reference>
<dbReference type="OrthoDB" id="6506444at2"/>
<proteinExistence type="predicted"/>
<sequence length="403" mass="44665">MKRSILILNIFTAGGGDHALGQKIKDIARSTQAEGALITVNAKTRHINMQGKEVFSPGKKLDYDDPVIIVTPYSLLSPDVLSTVLADFFYQLDIITCNTVILIDEMDVTRGAASSDRDYKAALLSLCFENIIVQSLGFAKKSIGYLPMPEQEVINIQKSAKQEIIKLLDGYNLSMPANCSLYLAYLSSDTVTTCAQIFIINSLIEDSGLLNNSAYVLVCREKGSIERLLKNLKGSLSGSIYNDLFSECHYSTMQDENIFQCHGFSRGTGKKKVHIVITQTIPGTTFKNLTSISKTGMMSGDQSLSDYLSLKKRLPYYDKQTWKDPLIKGLKTRARELGGEELLNKFKSMVAGRKAFTGSLSFKLLAPDDAPTLALKSSLHAFNKEIYARKADGKIREILMKYL</sequence>
<protein>
    <submittedName>
        <fullName evidence="1">Uncharacterized protein</fullName>
    </submittedName>
</protein>
<dbReference type="HOGENOM" id="CLU_684897_0_0_6"/>
<evidence type="ECO:0000313" key="1">
    <source>
        <dbReference type="EMBL" id="ADW71646.1"/>
    </source>
</evidence>
<gene>
    <name evidence="1" type="ordered locus">Rahaq_0013</name>
</gene>
<organism evidence="1 2">
    <name type="scientific">Rahnella sp. (strain Y9602)</name>
    <dbReference type="NCBI Taxonomy" id="2703885"/>
    <lineage>
        <taxon>Bacteria</taxon>
        <taxon>Pseudomonadati</taxon>
        <taxon>Pseudomonadota</taxon>
        <taxon>Gammaproteobacteria</taxon>
        <taxon>Enterobacterales</taxon>
        <taxon>Yersiniaceae</taxon>
        <taxon>Rahnella</taxon>
    </lineage>
</organism>
<reference evidence="2" key="1">
    <citation type="submission" date="2011-01" db="EMBL/GenBank/DDBJ databases">
        <title>Complete sequence of chromosome of Rahnella sp. Y9602.</title>
        <authorList>
            <consortium name="US DOE Joint Genome Institute"/>
            <person name="Lucas S."/>
            <person name="Copeland A."/>
            <person name="Lapidus A."/>
            <person name="Cheng J.-F."/>
            <person name="Goodwin L."/>
            <person name="Pitluck S."/>
            <person name="Lu M."/>
            <person name="Detter J.C."/>
            <person name="Han C."/>
            <person name="Tapia R."/>
            <person name="Land M."/>
            <person name="Hauser L."/>
            <person name="Kyrpides N."/>
            <person name="Ivanova N."/>
            <person name="Ovchinnikova G."/>
            <person name="Pagani I."/>
            <person name="Sobecky P.A."/>
            <person name="Martinez R.J."/>
            <person name="Woyke T."/>
        </authorList>
    </citation>
    <scope>NUCLEOTIDE SEQUENCE [LARGE SCALE GENOMIC DNA]</scope>
    <source>
        <strain evidence="2">Y9602</strain>
    </source>
</reference>
<accession>A0A0H3F947</accession>
<evidence type="ECO:0000313" key="2">
    <source>
        <dbReference type="Proteomes" id="UP000007257"/>
    </source>
</evidence>
<dbReference type="KEGG" id="rah:Rahaq_0013"/>